<comment type="caution">
    <text evidence="1">The sequence shown here is derived from an EMBL/GenBank/DDBJ whole genome shotgun (WGS) entry which is preliminary data.</text>
</comment>
<reference evidence="1 2" key="1">
    <citation type="submission" date="2020-08" db="EMBL/GenBank/DDBJ databases">
        <title>Bridging the membrane lipid divide: bacteria of the FCB group superphylum have the potential to synthesize archaeal ether lipids.</title>
        <authorList>
            <person name="Villanueva L."/>
            <person name="Von Meijenfeldt F.A.B."/>
            <person name="Westbye A.B."/>
            <person name="Yadav S."/>
            <person name="Hopmans E.C."/>
            <person name="Dutilh B.E."/>
            <person name="Sinninghe Damste J.S."/>
        </authorList>
    </citation>
    <scope>NUCLEOTIDE SEQUENCE [LARGE SCALE GENOMIC DNA]</scope>
    <source>
        <strain evidence="1">NIOZ-UU30</strain>
    </source>
</reference>
<gene>
    <name evidence="1" type="ORF">H8E23_15110</name>
</gene>
<dbReference type="AlphaFoldDB" id="A0A8J6NUR2"/>
<evidence type="ECO:0000313" key="1">
    <source>
        <dbReference type="EMBL" id="MBC8362712.1"/>
    </source>
</evidence>
<organism evidence="1 2">
    <name type="scientific">Candidatus Desulfatibia profunda</name>
    <dbReference type="NCBI Taxonomy" id="2841695"/>
    <lineage>
        <taxon>Bacteria</taxon>
        <taxon>Pseudomonadati</taxon>
        <taxon>Thermodesulfobacteriota</taxon>
        <taxon>Desulfobacteria</taxon>
        <taxon>Desulfobacterales</taxon>
        <taxon>Desulfobacterales incertae sedis</taxon>
        <taxon>Candidatus Desulfatibia</taxon>
    </lineage>
</organism>
<protein>
    <submittedName>
        <fullName evidence="1">Uncharacterized protein</fullName>
    </submittedName>
</protein>
<name>A0A8J6NUR2_9BACT</name>
<dbReference type="EMBL" id="JACNJH010000212">
    <property type="protein sequence ID" value="MBC8362712.1"/>
    <property type="molecule type" value="Genomic_DNA"/>
</dbReference>
<dbReference type="Proteomes" id="UP000603434">
    <property type="component" value="Unassembled WGS sequence"/>
</dbReference>
<accession>A0A8J6NUR2</accession>
<proteinExistence type="predicted"/>
<evidence type="ECO:0000313" key="2">
    <source>
        <dbReference type="Proteomes" id="UP000603434"/>
    </source>
</evidence>
<sequence>MTGYSKDVFNSRKKKWTDIVFKEDMASMREAFRKKKQPDPNTS</sequence>